<dbReference type="EMBL" id="CP000480">
    <property type="protein sequence ID" value="ABK72909.1"/>
    <property type="molecule type" value="Genomic_DNA"/>
</dbReference>
<evidence type="ECO:0000256" key="3">
    <source>
        <dbReference type="SAM" id="MobiDB-lite"/>
    </source>
</evidence>
<dbReference type="PANTHER" id="PTHR24321">
    <property type="entry name" value="DEHYDROGENASES, SHORT CHAIN"/>
    <property type="match status" value="1"/>
</dbReference>
<name>A0QV78_MYCS2</name>
<comment type="similarity">
    <text evidence="1">Belongs to the short-chain dehydrogenases/reductases (SDR) family.</text>
</comment>
<dbReference type="FunFam" id="3.40.50.720:FF:000084">
    <property type="entry name" value="Short-chain dehydrogenase reductase"/>
    <property type="match status" value="1"/>
</dbReference>
<dbReference type="Pfam" id="PF13561">
    <property type="entry name" value="adh_short_C2"/>
    <property type="match status" value="1"/>
</dbReference>
<dbReference type="Proteomes" id="UP000000757">
    <property type="component" value="Chromosome"/>
</dbReference>
<sequence length="355" mass="37544">MPTYELLRYHFRSPETAAHFLQTSASHDRRQDRGTETLGISASPSDPTIVVEIVCHTDESGARPATDAPGIQRVETLALEPRAAGVSEASRGRSGQGRLAGKVALITGGARGQGEAEARLFAQHGAHVYICDVLEEEGEKLAAELRGSGLQADFRFLDVTDAEQWSRTVAHIDAGAGRLDVLINNAGINVRHQLTDTTSEEWDRIVAVNTKGQMLGMQACAPLMKRSGNGSIINIGSTAGIMGHPVAAYSASKWAVRGLTKAAAMELASSGIRVNAMHPGVVETPMVDAGSRVFAELRSLTPLGRAAQPSEMASAALFLASDEASFITGIDLAVDGGFSELAAYGEVWKRLNTAL</sequence>
<dbReference type="InterPro" id="IPR036291">
    <property type="entry name" value="NAD(P)-bd_dom_sf"/>
</dbReference>
<dbReference type="PRINTS" id="PR00081">
    <property type="entry name" value="GDHRDH"/>
</dbReference>
<feature type="region of interest" description="Disordered" evidence="3">
    <location>
        <begin position="23"/>
        <end position="42"/>
    </location>
</feature>
<reference evidence="4 5" key="1">
    <citation type="submission" date="2006-10" db="EMBL/GenBank/DDBJ databases">
        <authorList>
            <person name="Fleischmann R.D."/>
            <person name="Dodson R.J."/>
            <person name="Haft D.H."/>
            <person name="Merkel J.S."/>
            <person name="Nelson W.C."/>
            <person name="Fraser C.M."/>
        </authorList>
    </citation>
    <scope>NUCLEOTIDE SEQUENCE [LARGE SCALE GENOMIC DNA]</scope>
    <source>
        <strain evidence="5">ATCC 700084 / mc(2)155</strain>
    </source>
</reference>
<dbReference type="GO" id="GO:0055041">
    <property type="term" value="F:cyclopentanol dehydrogenase activity"/>
    <property type="evidence" value="ECO:0007669"/>
    <property type="project" value="UniProtKB-EC"/>
</dbReference>
<dbReference type="OrthoDB" id="9775296at2"/>
<protein>
    <submittedName>
        <fullName evidence="4">Cyclopentanol dehydrogenase</fullName>
        <ecNumber evidence="4">1.1.1.163</ecNumber>
    </submittedName>
</protein>
<dbReference type="eggNOG" id="COG1028">
    <property type="taxonomic scope" value="Bacteria"/>
</dbReference>
<dbReference type="Gene3D" id="3.40.50.720">
    <property type="entry name" value="NAD(P)-binding Rossmann-like Domain"/>
    <property type="match status" value="1"/>
</dbReference>
<evidence type="ECO:0000256" key="2">
    <source>
        <dbReference type="ARBA" id="ARBA00023002"/>
    </source>
</evidence>
<dbReference type="AlphaFoldDB" id="A0QV78"/>
<organism evidence="4 5">
    <name type="scientific">Mycolicibacterium smegmatis (strain ATCC 700084 / mc(2)155)</name>
    <name type="common">Mycobacterium smegmatis</name>
    <dbReference type="NCBI Taxonomy" id="246196"/>
    <lineage>
        <taxon>Bacteria</taxon>
        <taxon>Bacillati</taxon>
        <taxon>Actinomycetota</taxon>
        <taxon>Actinomycetes</taxon>
        <taxon>Mycobacteriales</taxon>
        <taxon>Mycobacteriaceae</taxon>
        <taxon>Mycolicibacterium</taxon>
    </lineage>
</organism>
<evidence type="ECO:0000256" key="1">
    <source>
        <dbReference type="ARBA" id="ARBA00006484"/>
    </source>
</evidence>
<dbReference type="EC" id="1.1.1.163" evidence="4"/>
<gene>
    <name evidence="4" type="ordered locus">MSMEG_2477</name>
</gene>
<dbReference type="SUPFAM" id="SSF51735">
    <property type="entry name" value="NAD(P)-binding Rossmann-fold domains"/>
    <property type="match status" value="1"/>
</dbReference>
<keyword evidence="5" id="KW-1185">Reference proteome</keyword>
<evidence type="ECO:0000313" key="4">
    <source>
        <dbReference type="EMBL" id="ABK72909.1"/>
    </source>
</evidence>
<evidence type="ECO:0000313" key="5">
    <source>
        <dbReference type="Proteomes" id="UP000000757"/>
    </source>
</evidence>
<dbReference type="PANTHER" id="PTHR24321:SF8">
    <property type="entry name" value="ESTRADIOL 17-BETA-DEHYDROGENASE 8-RELATED"/>
    <property type="match status" value="1"/>
</dbReference>
<keyword evidence="2 4" id="KW-0560">Oxidoreductase</keyword>
<dbReference type="PATRIC" id="fig|246196.19.peg.2442"/>
<accession>A0QV78</accession>
<dbReference type="KEGG" id="msm:MSMEG_2477"/>
<dbReference type="PaxDb" id="246196-MSMEI_2417"/>
<dbReference type="NCBIfam" id="NF005559">
    <property type="entry name" value="PRK07231.1"/>
    <property type="match status" value="1"/>
</dbReference>
<dbReference type="STRING" id="246196.MSMEG_2477"/>
<dbReference type="PRINTS" id="PR00080">
    <property type="entry name" value="SDRFAMILY"/>
</dbReference>
<dbReference type="InterPro" id="IPR002347">
    <property type="entry name" value="SDR_fam"/>
</dbReference>
<feature type="compositionally biased region" description="Basic and acidic residues" evidence="3">
    <location>
        <begin position="26"/>
        <end position="35"/>
    </location>
</feature>
<proteinExistence type="inferred from homology"/>